<dbReference type="Pfam" id="PF00837">
    <property type="entry name" value="T4_deiodinase"/>
    <property type="match status" value="1"/>
</dbReference>
<gene>
    <name evidence="1" type="ORF">ACFSJT_04215</name>
</gene>
<dbReference type="PANTHER" id="PTHR11781">
    <property type="entry name" value="IODOTHYRONINE DEIODINASE"/>
    <property type="match status" value="1"/>
</dbReference>
<keyword evidence="2" id="KW-1185">Reference proteome</keyword>
<sequence length="231" mass="26617">MKTIEVTKSDYNYSNFKAKFYQFKDFTGLKEGDTYQDFEFLSIQGQKKRLSDFLDKPLVVEMGSITCPMYAGHVTPMQELARKYPEFNFVVLYVREAHPGNNISCHKDFDEKVSAAKEAARFYDDKRTILVDDIDGEAHEIYGKLPNSVYVIDTDGAILFVKPWNNTDYLGDILTNLLHKKPTEDLKFRPAKPGLGQSFTTLLKGGWVSLYDFVVQLPELLWKHWKAGNLY</sequence>
<organism evidence="1 2">
    <name type="scientific">Aquimarina celericrescens</name>
    <dbReference type="NCBI Taxonomy" id="1964542"/>
    <lineage>
        <taxon>Bacteria</taxon>
        <taxon>Pseudomonadati</taxon>
        <taxon>Bacteroidota</taxon>
        <taxon>Flavobacteriia</taxon>
        <taxon>Flavobacteriales</taxon>
        <taxon>Flavobacteriaceae</taxon>
        <taxon>Aquimarina</taxon>
    </lineage>
</organism>
<proteinExistence type="predicted"/>
<dbReference type="Proteomes" id="UP001597344">
    <property type="component" value="Unassembled WGS sequence"/>
</dbReference>
<evidence type="ECO:0000313" key="2">
    <source>
        <dbReference type="Proteomes" id="UP001597344"/>
    </source>
</evidence>
<accession>A0ABW5AUY6</accession>
<dbReference type="EMBL" id="JBHUHY010000003">
    <property type="protein sequence ID" value="MFD2185985.1"/>
    <property type="molecule type" value="Genomic_DNA"/>
</dbReference>
<dbReference type="PANTHER" id="PTHR11781:SF22">
    <property type="entry name" value="TYPE I IODOTHYRONINE DEIODINASE"/>
    <property type="match status" value="1"/>
</dbReference>
<dbReference type="SUPFAM" id="SSF52833">
    <property type="entry name" value="Thioredoxin-like"/>
    <property type="match status" value="1"/>
</dbReference>
<evidence type="ECO:0000313" key="1">
    <source>
        <dbReference type="EMBL" id="MFD2185985.1"/>
    </source>
</evidence>
<dbReference type="Gene3D" id="3.40.30.10">
    <property type="entry name" value="Glutaredoxin"/>
    <property type="match status" value="1"/>
</dbReference>
<dbReference type="RefSeq" id="WP_378318971.1">
    <property type="nucleotide sequence ID" value="NZ_JBHUHY010000003.1"/>
</dbReference>
<protein>
    <submittedName>
        <fullName evidence="1">Deiodinase-like protein</fullName>
    </submittedName>
</protein>
<comment type="caution">
    <text evidence="1">The sequence shown here is derived from an EMBL/GenBank/DDBJ whole genome shotgun (WGS) entry which is preliminary data.</text>
</comment>
<dbReference type="InterPro" id="IPR000643">
    <property type="entry name" value="Iodothyronine_deiodinase"/>
</dbReference>
<name>A0ABW5AUY6_9FLAO</name>
<dbReference type="InterPro" id="IPR036249">
    <property type="entry name" value="Thioredoxin-like_sf"/>
</dbReference>
<reference evidence="2" key="1">
    <citation type="journal article" date="2019" name="Int. J. Syst. Evol. Microbiol.">
        <title>The Global Catalogue of Microorganisms (GCM) 10K type strain sequencing project: providing services to taxonomists for standard genome sequencing and annotation.</title>
        <authorList>
            <consortium name="The Broad Institute Genomics Platform"/>
            <consortium name="The Broad Institute Genome Sequencing Center for Infectious Disease"/>
            <person name="Wu L."/>
            <person name="Ma J."/>
        </authorList>
    </citation>
    <scope>NUCLEOTIDE SEQUENCE [LARGE SCALE GENOMIC DNA]</scope>
    <source>
        <strain evidence="2">DT92</strain>
    </source>
</reference>